<feature type="signal peptide" evidence="1">
    <location>
        <begin position="1"/>
        <end position="32"/>
    </location>
</feature>
<reference evidence="3" key="1">
    <citation type="journal article" date="2019" name="Int. J. Syst. Evol. Microbiol.">
        <title>The Global Catalogue of Microorganisms (GCM) 10K type strain sequencing project: providing services to taxonomists for standard genome sequencing and annotation.</title>
        <authorList>
            <consortium name="The Broad Institute Genomics Platform"/>
            <consortium name="The Broad Institute Genome Sequencing Center for Infectious Disease"/>
            <person name="Wu L."/>
            <person name="Ma J."/>
        </authorList>
    </citation>
    <scope>NUCLEOTIDE SEQUENCE [LARGE SCALE GENOMIC DNA]</scope>
    <source>
        <strain evidence="3">JCM 11136</strain>
    </source>
</reference>
<keyword evidence="1" id="KW-0732">Signal</keyword>
<gene>
    <name evidence="2" type="ORF">GCM10009560_75470</name>
</gene>
<evidence type="ECO:0008006" key="4">
    <source>
        <dbReference type="Google" id="ProtNLM"/>
    </source>
</evidence>
<name>A0ABP4BPL5_9ACTN</name>
<evidence type="ECO:0000256" key="1">
    <source>
        <dbReference type="SAM" id="SignalP"/>
    </source>
</evidence>
<dbReference type="Proteomes" id="UP001501578">
    <property type="component" value="Unassembled WGS sequence"/>
</dbReference>
<proteinExistence type="predicted"/>
<accession>A0ABP4BPL5</accession>
<protein>
    <recommendedName>
        <fullName evidence="4">Secreted protein</fullName>
    </recommendedName>
</protein>
<dbReference type="RefSeq" id="WP_343955126.1">
    <property type="nucleotide sequence ID" value="NZ_BAAAHQ010000056.1"/>
</dbReference>
<keyword evidence="3" id="KW-1185">Reference proteome</keyword>
<comment type="caution">
    <text evidence="2">The sequence shown here is derived from an EMBL/GenBank/DDBJ whole genome shotgun (WGS) entry which is preliminary data.</text>
</comment>
<sequence>MHINRKPATRAVLTSLAIVVAVCGNPALPAQAATGFLMINNEWLMHPHEGCHNYNSPLINAKILNNLKNHAIVSINSKHNCTGIITQHIYVDEMYVIPSVPSFMVGTPVN</sequence>
<dbReference type="EMBL" id="BAAAHQ010000056">
    <property type="protein sequence ID" value="GAA0953058.1"/>
    <property type="molecule type" value="Genomic_DNA"/>
</dbReference>
<organism evidence="2 3">
    <name type="scientific">Nonomuraea longicatena</name>
    <dbReference type="NCBI Taxonomy" id="83682"/>
    <lineage>
        <taxon>Bacteria</taxon>
        <taxon>Bacillati</taxon>
        <taxon>Actinomycetota</taxon>
        <taxon>Actinomycetes</taxon>
        <taxon>Streptosporangiales</taxon>
        <taxon>Streptosporangiaceae</taxon>
        <taxon>Nonomuraea</taxon>
    </lineage>
</organism>
<evidence type="ECO:0000313" key="3">
    <source>
        <dbReference type="Proteomes" id="UP001501578"/>
    </source>
</evidence>
<evidence type="ECO:0000313" key="2">
    <source>
        <dbReference type="EMBL" id="GAA0953058.1"/>
    </source>
</evidence>
<feature type="chain" id="PRO_5046964724" description="Secreted protein" evidence="1">
    <location>
        <begin position="33"/>
        <end position="110"/>
    </location>
</feature>